<dbReference type="EMBL" id="CP031395">
    <property type="protein sequence ID" value="QBK04828.1"/>
    <property type="molecule type" value="Genomic_DNA"/>
</dbReference>
<reference evidence="6 7" key="1">
    <citation type="submission" date="2018-07" db="EMBL/GenBank/DDBJ databases">
        <title>Exploring interactions and the metabolic potential of the ultra-small soil bacteria Hylemonella gracilis.</title>
        <authorList>
            <person name="Tyc O."/>
            <person name="Kulkarni P."/>
            <person name="Gawehns F."/>
            <person name="Hundscheid M."/>
            <person name="Zweers H."/>
            <person name="Garbeva P."/>
        </authorList>
    </citation>
    <scope>NUCLEOTIDE SEQUENCE [LARGE SCALE GENOMIC DNA]</scope>
    <source>
        <strain evidence="6 7">NS1</strain>
    </source>
</reference>
<dbReference type="UniPathway" id="UPA00223">
    <property type="reaction ID" value="UER00717"/>
</dbReference>
<dbReference type="GO" id="GO:0005829">
    <property type="term" value="C:cytosol"/>
    <property type="evidence" value="ECO:0007669"/>
    <property type="project" value="TreeGrafter"/>
</dbReference>
<dbReference type="SUPFAM" id="SSF48256">
    <property type="entry name" value="Citrate synthase"/>
    <property type="match status" value="1"/>
</dbReference>
<sequence>MRANPNPPPGEYLTAREAAQLLDVQRQTLYAYVSRGLIRSVIRPGQKARLYLRADVERVHARALARAGHGAVAADAMNHGQAIIPTSITEITPQGPRYRGRLATELADEAASFEAVAELLWHGRWEPQAPVWQVTATPRMLVGMVEALRDAAGRESLLEVFALVVLQLGLQRRARRGVDETMHEQARQIIGVLVGCCGLAARDPHYVSMARGERVADALLRALGGEPSPSNRAAIGLMLTLLADHELMPGTLAVRVAASGGATLHACIASALCTSSGMNVAHLYADADAFLAGGGKTALLRRALERHAVGRPLPGFGHALYPQGDPRGRVLQAFIRARYPTLPLLAVCEAIEEVERATGLRVRHELPMVALTRAMGLGKEAASAIFVVARVAGWVAHIEEQRGSGQLMRPRARFVTTLTPESVSSVASLAASNAGLNNQS</sequence>
<organism evidence="6 7">
    <name type="scientific">Hylemonella gracilis</name>
    <dbReference type="NCBI Taxonomy" id="80880"/>
    <lineage>
        <taxon>Bacteria</taxon>
        <taxon>Pseudomonadati</taxon>
        <taxon>Pseudomonadota</taxon>
        <taxon>Betaproteobacteria</taxon>
        <taxon>Burkholderiales</taxon>
        <taxon>Comamonadaceae</taxon>
        <taxon>Hylemonella</taxon>
    </lineage>
</organism>
<evidence type="ECO:0000256" key="2">
    <source>
        <dbReference type="ARBA" id="ARBA00010566"/>
    </source>
</evidence>
<gene>
    <name evidence="6" type="ORF">DW355_08645</name>
</gene>
<dbReference type="GO" id="GO:0036440">
    <property type="term" value="F:citrate synthase activity"/>
    <property type="evidence" value="ECO:0007669"/>
    <property type="project" value="UniProtKB-EC"/>
</dbReference>
<dbReference type="KEGG" id="hgr:DW355_08645"/>
<dbReference type="Proteomes" id="UP000292939">
    <property type="component" value="Chromosome"/>
</dbReference>
<proteinExistence type="inferred from homology"/>
<evidence type="ECO:0000313" key="7">
    <source>
        <dbReference type="Proteomes" id="UP000292939"/>
    </source>
</evidence>
<evidence type="ECO:0000256" key="4">
    <source>
        <dbReference type="ARBA" id="ARBA00022679"/>
    </source>
</evidence>
<dbReference type="Gene3D" id="1.10.580.10">
    <property type="entry name" value="Citrate Synthase, domain 1"/>
    <property type="match status" value="1"/>
</dbReference>
<dbReference type="Gene3D" id="1.10.1660.10">
    <property type="match status" value="1"/>
</dbReference>
<evidence type="ECO:0000256" key="1">
    <source>
        <dbReference type="ARBA" id="ARBA00004751"/>
    </source>
</evidence>
<dbReference type="GO" id="GO:0006355">
    <property type="term" value="P:regulation of DNA-templated transcription"/>
    <property type="evidence" value="ECO:0007669"/>
    <property type="project" value="InterPro"/>
</dbReference>
<dbReference type="PANTHER" id="PTHR11739:SF4">
    <property type="entry name" value="CITRATE SYNTHASE, PEROXISOMAL"/>
    <property type="match status" value="1"/>
</dbReference>
<dbReference type="InterPro" id="IPR002020">
    <property type="entry name" value="Citrate_synthase"/>
</dbReference>
<dbReference type="Gene3D" id="1.10.230.10">
    <property type="entry name" value="Cytochrome P450-Terp, domain 2"/>
    <property type="match status" value="1"/>
</dbReference>
<dbReference type="Pfam" id="PF00285">
    <property type="entry name" value="Citrate_synt"/>
    <property type="match status" value="1"/>
</dbReference>
<keyword evidence="4" id="KW-0808">Transferase</keyword>
<dbReference type="OrthoDB" id="9800864at2"/>
<evidence type="ECO:0000256" key="3">
    <source>
        <dbReference type="ARBA" id="ARBA00012972"/>
    </source>
</evidence>
<dbReference type="InterPro" id="IPR016142">
    <property type="entry name" value="Citrate_synth-like_lrg_a-sub"/>
</dbReference>
<dbReference type="AlphaFoldDB" id="A0A4P6UHP6"/>
<dbReference type="InterPro" id="IPR016143">
    <property type="entry name" value="Citrate_synth-like_sm_a-sub"/>
</dbReference>
<name>A0A4P6UHP6_9BURK</name>
<dbReference type="RefSeq" id="WP_131279315.1">
    <property type="nucleotide sequence ID" value="NZ_CP031395.1"/>
</dbReference>
<dbReference type="Pfam" id="PF12728">
    <property type="entry name" value="HTH_17"/>
    <property type="match status" value="1"/>
</dbReference>
<evidence type="ECO:0000259" key="5">
    <source>
        <dbReference type="PROSITE" id="PS50937"/>
    </source>
</evidence>
<dbReference type="PANTHER" id="PTHR11739">
    <property type="entry name" value="CITRATE SYNTHASE"/>
    <property type="match status" value="1"/>
</dbReference>
<dbReference type="GO" id="GO:0005975">
    <property type="term" value="P:carbohydrate metabolic process"/>
    <property type="evidence" value="ECO:0007669"/>
    <property type="project" value="TreeGrafter"/>
</dbReference>
<dbReference type="GO" id="GO:0003677">
    <property type="term" value="F:DNA binding"/>
    <property type="evidence" value="ECO:0007669"/>
    <property type="project" value="InterPro"/>
</dbReference>
<dbReference type="EC" id="2.3.3.16" evidence="3"/>
<comment type="similarity">
    <text evidence="2">Belongs to the citrate synthase family.</text>
</comment>
<evidence type="ECO:0000313" key="6">
    <source>
        <dbReference type="EMBL" id="QBK04828.1"/>
    </source>
</evidence>
<dbReference type="PROSITE" id="PS50937">
    <property type="entry name" value="HTH_MERR_2"/>
    <property type="match status" value="1"/>
</dbReference>
<accession>A0A4P6UHP6</accession>
<dbReference type="PRINTS" id="PR00143">
    <property type="entry name" value="CITRTSNTHASE"/>
</dbReference>
<feature type="domain" description="HTH merR-type" evidence="5">
    <location>
        <begin position="12"/>
        <end position="60"/>
    </location>
</feature>
<dbReference type="InterPro" id="IPR041657">
    <property type="entry name" value="HTH_17"/>
</dbReference>
<dbReference type="InterPro" id="IPR036969">
    <property type="entry name" value="Citrate_synthase_sf"/>
</dbReference>
<protein>
    <recommendedName>
        <fullName evidence="3">citrate synthase (unknown stereospecificity)</fullName>
        <ecNumber evidence="3">2.3.3.16</ecNumber>
    </recommendedName>
</protein>
<dbReference type="GO" id="GO:0006099">
    <property type="term" value="P:tricarboxylic acid cycle"/>
    <property type="evidence" value="ECO:0007669"/>
    <property type="project" value="UniProtKB-UniPathway"/>
</dbReference>
<dbReference type="InterPro" id="IPR000551">
    <property type="entry name" value="MerR-type_HTH_dom"/>
</dbReference>
<comment type="pathway">
    <text evidence="1">Carbohydrate metabolism; tricarboxylic acid cycle; isocitrate from oxaloacetate: step 1/2.</text>
</comment>